<evidence type="ECO:0000256" key="2">
    <source>
        <dbReference type="ARBA" id="ARBA00007012"/>
    </source>
</evidence>
<evidence type="ECO:0000256" key="13">
    <source>
        <dbReference type="ARBA" id="ARBA00023075"/>
    </source>
</evidence>
<organism evidence="20">
    <name type="scientific">Salminus brasiliensis</name>
    <name type="common">Dorado</name>
    <name type="synonym">Hydrocynus brasiliensis</name>
    <dbReference type="NCBI Taxonomy" id="930266"/>
    <lineage>
        <taxon>Eukaryota</taxon>
        <taxon>Metazoa</taxon>
        <taxon>Chordata</taxon>
        <taxon>Craniata</taxon>
        <taxon>Vertebrata</taxon>
        <taxon>Euteleostomi</taxon>
        <taxon>Actinopterygii</taxon>
        <taxon>Neopterygii</taxon>
        <taxon>Teleostei</taxon>
        <taxon>Ostariophysi</taxon>
        <taxon>Characiformes</taxon>
        <taxon>Characoidei</taxon>
        <taxon>Salmininae</taxon>
        <taxon>Salminus</taxon>
    </lineage>
</organism>
<reference evidence="20" key="2">
    <citation type="submission" date="2014-07" db="EMBL/GenBank/DDBJ databases">
        <authorList>
            <person name="Lopez L."/>
        </authorList>
    </citation>
    <scope>NUCLEOTIDE SEQUENCE</scope>
</reference>
<evidence type="ECO:0000256" key="14">
    <source>
        <dbReference type="ARBA" id="ARBA00023128"/>
    </source>
</evidence>
<evidence type="ECO:0000256" key="3">
    <source>
        <dbReference type="ARBA" id="ARBA00012944"/>
    </source>
</evidence>
<evidence type="ECO:0000256" key="12">
    <source>
        <dbReference type="ARBA" id="ARBA00023027"/>
    </source>
</evidence>
<dbReference type="EMBL" id="KM245047">
    <property type="protein sequence ID" value="AIN79166.1"/>
    <property type="molecule type" value="Genomic_DNA"/>
</dbReference>
<feature type="transmembrane region" description="Helical" evidence="17">
    <location>
        <begin position="324"/>
        <end position="347"/>
    </location>
</feature>
<feature type="domain" description="NADH:quinone oxidoreductase/Mrp antiporter transmembrane" evidence="18">
    <location>
        <begin position="23"/>
        <end position="287"/>
    </location>
</feature>
<comment type="catalytic activity">
    <reaction evidence="16 17">
        <text>a ubiquinone + NADH + 5 H(+)(in) = a ubiquinol + NAD(+) + 4 H(+)(out)</text>
        <dbReference type="Rhea" id="RHEA:29091"/>
        <dbReference type="Rhea" id="RHEA-COMP:9565"/>
        <dbReference type="Rhea" id="RHEA-COMP:9566"/>
        <dbReference type="ChEBI" id="CHEBI:15378"/>
        <dbReference type="ChEBI" id="CHEBI:16389"/>
        <dbReference type="ChEBI" id="CHEBI:17976"/>
        <dbReference type="ChEBI" id="CHEBI:57540"/>
        <dbReference type="ChEBI" id="CHEBI:57945"/>
        <dbReference type="EC" id="7.1.1.2"/>
    </reaction>
</comment>
<evidence type="ECO:0000256" key="17">
    <source>
        <dbReference type="RuleBase" id="RU003403"/>
    </source>
</evidence>
<feature type="transmembrane region" description="Helical" evidence="17">
    <location>
        <begin position="202"/>
        <end position="219"/>
    </location>
</feature>
<evidence type="ECO:0000259" key="19">
    <source>
        <dbReference type="Pfam" id="PF06444"/>
    </source>
</evidence>
<evidence type="ECO:0000259" key="18">
    <source>
        <dbReference type="Pfam" id="PF00361"/>
    </source>
</evidence>
<sequence length="348" mass="38008">MNPRIYLALIFALVLGTTITITSSHWLLAWMGLELSTLSIIPMMAYQHHPRAVEASIKYFLVQAAAAATILFAAIVNASLTGEWDISHTPHPASTAMLTAALALKMGLAPLHFWLPEVMQGLDLTMGLIMATWQKLAPLALLYQISPMLNPSLLIFLGLSSTIIAGWEGLNQTQLRKLMAYSSIAHLGWMTVIIQAAPSLTLMALLMYVIMTAAAFLTFKVMMTTKINTLALAWTKNPLIATTAVLTLLSLSGLPPLSGFLPKWLILQELTSQNLPLPATLMALSALLSLYFYLRLCYTMTLTISPNMNNSMASWRLHSTQPTLLITLMTSGSLMILPLTPIAITLLS</sequence>
<keyword evidence="9 17" id="KW-1278">Translocase</keyword>
<feature type="transmembrane region" description="Helical" evidence="17">
    <location>
        <begin position="281"/>
        <end position="304"/>
    </location>
</feature>
<proteinExistence type="inferred from homology"/>
<evidence type="ECO:0000256" key="1">
    <source>
        <dbReference type="ARBA" id="ARBA00004448"/>
    </source>
</evidence>
<dbReference type="AlphaFoldDB" id="A0A0U1XAS6"/>
<feature type="transmembrane region" description="Helical" evidence="17">
    <location>
        <begin position="178"/>
        <end position="196"/>
    </location>
</feature>
<comment type="similarity">
    <text evidence="2 17">Belongs to the complex I subunit 2 family.</text>
</comment>
<feature type="transmembrane region" description="Helical" evidence="17">
    <location>
        <begin position="152"/>
        <end position="171"/>
    </location>
</feature>
<protein>
    <recommendedName>
        <fullName evidence="4 17">NADH-ubiquinone oxidoreductase chain 2</fullName>
        <ecNumber evidence="3 17">7.1.1.2</ecNumber>
    </recommendedName>
</protein>
<dbReference type="GO" id="GO:0008137">
    <property type="term" value="F:NADH dehydrogenase (ubiquinone) activity"/>
    <property type="evidence" value="ECO:0007669"/>
    <property type="project" value="UniProtKB-EC"/>
</dbReference>
<feature type="domain" description="NADH dehydrogenase subunit 2 C-terminal" evidence="19">
    <location>
        <begin position="290"/>
        <end position="342"/>
    </location>
</feature>
<keyword evidence="13 17" id="KW-0830">Ubiquinone</keyword>
<evidence type="ECO:0000256" key="16">
    <source>
        <dbReference type="ARBA" id="ARBA00049551"/>
    </source>
</evidence>
<keyword evidence="10 17" id="KW-0249">Electron transport</keyword>
<feature type="transmembrane region" description="Helical" evidence="17">
    <location>
        <begin position="239"/>
        <end position="261"/>
    </location>
</feature>
<dbReference type="PANTHER" id="PTHR46552:SF1">
    <property type="entry name" value="NADH-UBIQUINONE OXIDOREDUCTASE CHAIN 2"/>
    <property type="match status" value="1"/>
</dbReference>
<name>A0A0U1XAS6_SALBR</name>
<comment type="subcellular location">
    <subcellularLocation>
        <location evidence="1 17">Mitochondrion inner membrane</location>
        <topology evidence="1 17">Multi-pass membrane protein</topology>
    </subcellularLocation>
</comment>
<feature type="transmembrane region" description="Helical" evidence="17">
    <location>
        <begin position="57"/>
        <end position="76"/>
    </location>
</feature>
<accession>A0A0U1XAS6</accession>
<evidence type="ECO:0000313" key="20">
    <source>
        <dbReference type="EMBL" id="AIN79166.1"/>
    </source>
</evidence>
<dbReference type="InterPro" id="IPR010933">
    <property type="entry name" value="NADH_DH_su2_C"/>
</dbReference>
<dbReference type="GO" id="GO:0006120">
    <property type="term" value="P:mitochondrial electron transport, NADH to ubiquinone"/>
    <property type="evidence" value="ECO:0007669"/>
    <property type="project" value="InterPro"/>
</dbReference>
<feature type="transmembrane region" description="Helical" evidence="17">
    <location>
        <begin position="96"/>
        <end position="115"/>
    </location>
</feature>
<evidence type="ECO:0000256" key="8">
    <source>
        <dbReference type="ARBA" id="ARBA00022792"/>
    </source>
</evidence>
<dbReference type="CTD" id="4536"/>
<gene>
    <name evidence="20" type="primary">ND2</name>
</gene>
<comment type="function">
    <text evidence="17">Core subunit of the mitochondrial membrane respiratory chain NADH dehydrogenase (Complex I) which catalyzes electron transfer from NADH through the respiratory chain, using ubiquinone as an electron acceptor. Essential for the catalytic activity and assembly of complex I.</text>
</comment>
<keyword evidence="8 17" id="KW-0999">Mitochondrion inner membrane</keyword>
<dbReference type="PRINTS" id="PR01436">
    <property type="entry name" value="NADHDHGNASE2"/>
</dbReference>
<evidence type="ECO:0000256" key="11">
    <source>
        <dbReference type="ARBA" id="ARBA00022989"/>
    </source>
</evidence>
<keyword evidence="14 17" id="KW-0496">Mitochondrion</keyword>
<keyword evidence="12 17" id="KW-0520">NAD</keyword>
<evidence type="ECO:0000256" key="15">
    <source>
        <dbReference type="ARBA" id="ARBA00023136"/>
    </source>
</evidence>
<keyword evidence="7 17" id="KW-0812">Transmembrane</keyword>
<dbReference type="GeneID" id="20466641"/>
<dbReference type="Pfam" id="PF00361">
    <property type="entry name" value="Proton_antipo_M"/>
    <property type="match status" value="1"/>
</dbReference>
<dbReference type="InterPro" id="IPR001750">
    <property type="entry name" value="ND/Mrp_TM"/>
</dbReference>
<dbReference type="PANTHER" id="PTHR46552">
    <property type="entry name" value="NADH-UBIQUINONE OXIDOREDUCTASE CHAIN 2"/>
    <property type="match status" value="1"/>
</dbReference>
<evidence type="ECO:0000256" key="6">
    <source>
        <dbReference type="ARBA" id="ARBA00022660"/>
    </source>
</evidence>
<dbReference type="InterPro" id="IPR003917">
    <property type="entry name" value="NADH_UbQ_OxRdtase_chain2"/>
</dbReference>
<evidence type="ECO:0000256" key="4">
    <source>
        <dbReference type="ARBA" id="ARBA00021008"/>
    </source>
</evidence>
<keyword evidence="5" id="KW-0813">Transport</keyword>
<evidence type="ECO:0000256" key="5">
    <source>
        <dbReference type="ARBA" id="ARBA00022448"/>
    </source>
</evidence>
<keyword evidence="15 17" id="KW-0472">Membrane</keyword>
<evidence type="ECO:0000256" key="10">
    <source>
        <dbReference type="ARBA" id="ARBA00022982"/>
    </source>
</evidence>
<evidence type="ECO:0000256" key="9">
    <source>
        <dbReference type="ARBA" id="ARBA00022967"/>
    </source>
</evidence>
<dbReference type="RefSeq" id="YP_009059637.1">
    <property type="nucleotide sequence ID" value="NC_024941.1"/>
</dbReference>
<evidence type="ECO:0000256" key="7">
    <source>
        <dbReference type="ARBA" id="ARBA00022692"/>
    </source>
</evidence>
<dbReference type="Pfam" id="PF06444">
    <property type="entry name" value="NADH_dehy_S2_C"/>
    <property type="match status" value="1"/>
</dbReference>
<dbReference type="InterPro" id="IPR050175">
    <property type="entry name" value="Complex_I_Subunit_2"/>
</dbReference>
<keyword evidence="11 17" id="KW-1133">Transmembrane helix</keyword>
<reference evidence="20" key="1">
    <citation type="journal article" date="2014" name="Mitochondrial DNA">
        <title>Complete mitochondrial genome of Salminus brasiliensis (Characiformes, Characidae).</title>
        <authorList>
            <person name="Brandao-Dias P.F."/>
            <person name="Carmo A.O."/>
            <person name="Martins A.P."/>
            <person name="Pimenta R.J."/>
            <person name="Alves C.B."/>
            <person name="Kalapothakis E."/>
        </authorList>
    </citation>
    <scope>NUCLEOTIDE SEQUENCE</scope>
</reference>
<geneLocation type="mitochondrion" evidence="20"/>
<keyword evidence="6 17" id="KW-0679">Respiratory chain</keyword>
<dbReference type="EC" id="7.1.1.2" evidence="3 17"/>
<dbReference type="GO" id="GO:0005743">
    <property type="term" value="C:mitochondrial inner membrane"/>
    <property type="evidence" value="ECO:0007669"/>
    <property type="project" value="UniProtKB-SubCell"/>
</dbReference>